<feature type="region of interest" description="Disordered" evidence="1">
    <location>
        <begin position="123"/>
        <end position="209"/>
    </location>
</feature>
<dbReference type="PANTHER" id="PTHR34280">
    <property type="entry name" value="OS01G0920100 PROTEIN"/>
    <property type="match status" value="1"/>
</dbReference>
<name>A0ABR0X6Z4_REHGL</name>
<accession>A0ABR0X6Z4</accession>
<organism evidence="2 3">
    <name type="scientific">Rehmannia glutinosa</name>
    <name type="common">Chinese foxglove</name>
    <dbReference type="NCBI Taxonomy" id="99300"/>
    <lineage>
        <taxon>Eukaryota</taxon>
        <taxon>Viridiplantae</taxon>
        <taxon>Streptophyta</taxon>
        <taxon>Embryophyta</taxon>
        <taxon>Tracheophyta</taxon>
        <taxon>Spermatophyta</taxon>
        <taxon>Magnoliopsida</taxon>
        <taxon>eudicotyledons</taxon>
        <taxon>Gunneridae</taxon>
        <taxon>Pentapetalae</taxon>
        <taxon>asterids</taxon>
        <taxon>lamiids</taxon>
        <taxon>Lamiales</taxon>
        <taxon>Orobanchaceae</taxon>
        <taxon>Rehmannieae</taxon>
        <taxon>Rehmannia</taxon>
    </lineage>
</organism>
<dbReference type="Proteomes" id="UP001318860">
    <property type="component" value="Unassembled WGS sequence"/>
</dbReference>
<protein>
    <submittedName>
        <fullName evidence="2">Uncharacterized protein</fullName>
    </submittedName>
</protein>
<reference evidence="2 3" key="1">
    <citation type="journal article" date="2021" name="Comput. Struct. Biotechnol. J.">
        <title>De novo genome assembly of the potent medicinal plant Rehmannia glutinosa using nanopore technology.</title>
        <authorList>
            <person name="Ma L."/>
            <person name="Dong C."/>
            <person name="Song C."/>
            <person name="Wang X."/>
            <person name="Zheng X."/>
            <person name="Niu Y."/>
            <person name="Chen S."/>
            <person name="Feng W."/>
        </authorList>
    </citation>
    <scope>NUCLEOTIDE SEQUENCE [LARGE SCALE GENOMIC DNA]</scope>
    <source>
        <strain evidence="2">DH-2019</strain>
    </source>
</reference>
<keyword evidence="3" id="KW-1185">Reference proteome</keyword>
<evidence type="ECO:0000256" key="1">
    <source>
        <dbReference type="SAM" id="MobiDB-lite"/>
    </source>
</evidence>
<feature type="compositionally biased region" description="Polar residues" evidence="1">
    <location>
        <begin position="139"/>
        <end position="167"/>
    </location>
</feature>
<evidence type="ECO:0000313" key="2">
    <source>
        <dbReference type="EMBL" id="KAK6155406.1"/>
    </source>
</evidence>
<feature type="region of interest" description="Disordered" evidence="1">
    <location>
        <begin position="66"/>
        <end position="109"/>
    </location>
</feature>
<comment type="caution">
    <text evidence="2">The sequence shown here is derived from an EMBL/GenBank/DDBJ whole genome shotgun (WGS) entry which is preliminary data.</text>
</comment>
<dbReference type="EMBL" id="JABTTQ020000005">
    <property type="protein sequence ID" value="KAK6155406.1"/>
    <property type="molecule type" value="Genomic_DNA"/>
</dbReference>
<proteinExistence type="predicted"/>
<dbReference type="InterPro" id="IPR038947">
    <property type="entry name" value="At3g27210-like"/>
</dbReference>
<dbReference type="PANTHER" id="PTHR34280:SF2">
    <property type="entry name" value="OS01G0920100 PROTEIN"/>
    <property type="match status" value="1"/>
</dbReference>
<gene>
    <name evidence="2" type="ORF">DH2020_009654</name>
</gene>
<sequence length="209" mass="22767">MGSCVSVHKHPESAMKLRLSIGSKNEKLLIPSPVKEKNETVNDGDRTVADVVLKSQWSPPRFVDADFTPSRGNTPVHHSFSPGNPRANNARVVEGTNGSLPEPSPPDKKKRLSELFKESLRNNEYADEASSKVVPEATSLIQRTKSTDGTPYISGANSRVSSETTPNREVGEEEKSLKSGQCCFPRLISSRSFSERKKSMSPAQKSASG</sequence>
<evidence type="ECO:0000313" key="3">
    <source>
        <dbReference type="Proteomes" id="UP001318860"/>
    </source>
</evidence>